<dbReference type="Gene3D" id="3.40.50.20">
    <property type="match status" value="2"/>
</dbReference>
<keyword evidence="21" id="KW-1185">Reference proteome</keyword>
<dbReference type="SUPFAM" id="SSF52335">
    <property type="entry name" value="Methylglyoxal synthase-like"/>
    <property type="match status" value="1"/>
</dbReference>
<dbReference type="EMBL" id="AYZL01000020">
    <property type="protein sequence ID" value="KRN03707.1"/>
    <property type="molecule type" value="Genomic_DNA"/>
</dbReference>
<keyword evidence="7" id="KW-0028">Amino-acid biosynthesis</keyword>
<organism evidence="20 21">
    <name type="scientific">Holzapfeliella floricola DSM 23037 = JCM 16512</name>
    <dbReference type="NCBI Taxonomy" id="1423744"/>
    <lineage>
        <taxon>Bacteria</taxon>
        <taxon>Bacillati</taxon>
        <taxon>Bacillota</taxon>
        <taxon>Bacilli</taxon>
        <taxon>Lactobacillales</taxon>
        <taxon>Lactobacillaceae</taxon>
        <taxon>Holzapfeliella</taxon>
    </lineage>
</organism>
<accession>A0A0R2DKK7</accession>
<dbReference type="FunFam" id="3.40.50.20:FF:000001">
    <property type="entry name" value="Carbamoyl-phosphate synthase large chain"/>
    <property type="match status" value="2"/>
</dbReference>
<keyword evidence="8" id="KW-0479">Metal-binding</keyword>
<evidence type="ECO:0000256" key="5">
    <source>
        <dbReference type="ARBA" id="ARBA00022571"/>
    </source>
</evidence>
<dbReference type="GO" id="GO:0005524">
    <property type="term" value="F:ATP binding"/>
    <property type="evidence" value="ECO:0007669"/>
    <property type="project" value="UniProtKB-UniRule"/>
</dbReference>
<comment type="pathway">
    <text evidence="3">Amino-acid biosynthesis; L-arginine biosynthesis; carbamoyl phosphate from bicarbonate: step 1/1.</text>
</comment>
<evidence type="ECO:0000256" key="3">
    <source>
        <dbReference type="ARBA" id="ARBA00005077"/>
    </source>
</evidence>
<dbReference type="InterPro" id="IPR058047">
    <property type="entry name" value="CPSase_preATP-grasp"/>
</dbReference>
<dbReference type="Pfam" id="PF02786">
    <property type="entry name" value="CPSase_L_D2"/>
    <property type="match status" value="2"/>
</dbReference>
<dbReference type="SUPFAM" id="SSF48108">
    <property type="entry name" value="Carbamoyl phosphate synthetase, large subunit connection domain"/>
    <property type="match status" value="1"/>
</dbReference>
<dbReference type="InterPro" id="IPR036914">
    <property type="entry name" value="MGS-like_dom_sf"/>
</dbReference>
<feature type="domain" description="ATP-grasp" evidence="18">
    <location>
        <begin position="132"/>
        <end position="331"/>
    </location>
</feature>
<dbReference type="Pfam" id="PF25596">
    <property type="entry name" value="CPSase_L_D1"/>
    <property type="match status" value="2"/>
</dbReference>
<dbReference type="GO" id="GO:0004087">
    <property type="term" value="F:carbamoyl-phosphate synthase (ammonia) activity"/>
    <property type="evidence" value="ECO:0007669"/>
    <property type="project" value="UniProtKB-EC"/>
</dbReference>
<feature type="domain" description="MGS-like" evidence="19">
    <location>
        <begin position="930"/>
        <end position="1058"/>
    </location>
</feature>
<comment type="catalytic activity">
    <reaction evidence="16">
        <text>hydrogencarbonate + L-glutamine + 2 ATP + H2O = carbamoyl phosphate + L-glutamate + 2 ADP + phosphate + 2 H(+)</text>
        <dbReference type="Rhea" id="RHEA:18633"/>
        <dbReference type="ChEBI" id="CHEBI:15377"/>
        <dbReference type="ChEBI" id="CHEBI:15378"/>
        <dbReference type="ChEBI" id="CHEBI:17544"/>
        <dbReference type="ChEBI" id="CHEBI:29985"/>
        <dbReference type="ChEBI" id="CHEBI:30616"/>
        <dbReference type="ChEBI" id="CHEBI:43474"/>
        <dbReference type="ChEBI" id="CHEBI:58228"/>
        <dbReference type="ChEBI" id="CHEBI:58359"/>
        <dbReference type="ChEBI" id="CHEBI:456216"/>
        <dbReference type="EC" id="6.3.5.5"/>
    </reaction>
</comment>
<comment type="similarity">
    <text evidence="4">Belongs to the CarB family.</text>
</comment>
<evidence type="ECO:0000256" key="10">
    <source>
        <dbReference type="ARBA" id="ARBA00022741"/>
    </source>
</evidence>
<proteinExistence type="inferred from homology"/>
<evidence type="ECO:0000256" key="6">
    <source>
        <dbReference type="ARBA" id="ARBA00022598"/>
    </source>
</evidence>
<dbReference type="PANTHER" id="PTHR11405:SF53">
    <property type="entry name" value="CARBAMOYL-PHOSPHATE SYNTHASE [AMMONIA], MITOCHONDRIAL"/>
    <property type="match status" value="1"/>
</dbReference>
<dbReference type="PATRIC" id="fig|1423744.4.peg.835"/>
<dbReference type="Gene3D" id="3.40.50.1380">
    <property type="entry name" value="Methylglyoxal synthase-like domain"/>
    <property type="match status" value="1"/>
</dbReference>
<evidence type="ECO:0000256" key="17">
    <source>
        <dbReference type="PROSITE-ProRule" id="PRU00409"/>
    </source>
</evidence>
<dbReference type="SUPFAM" id="SSF56059">
    <property type="entry name" value="Glutathione synthetase ATP-binding domain-like"/>
    <property type="match status" value="2"/>
</dbReference>
<dbReference type="GO" id="GO:0006541">
    <property type="term" value="P:glutamine metabolic process"/>
    <property type="evidence" value="ECO:0007669"/>
    <property type="project" value="TreeGrafter"/>
</dbReference>
<evidence type="ECO:0000256" key="9">
    <source>
        <dbReference type="ARBA" id="ARBA00022737"/>
    </source>
</evidence>
<evidence type="ECO:0000256" key="2">
    <source>
        <dbReference type="ARBA" id="ARBA00001946"/>
    </source>
</evidence>
<dbReference type="Pfam" id="PF02142">
    <property type="entry name" value="MGS"/>
    <property type="match status" value="1"/>
</dbReference>
<comment type="catalytic activity">
    <reaction evidence="15">
        <text>hydrogencarbonate + NH4(+) + 2 ATP = carbamoyl phosphate + 2 ADP + phosphate + 2 H(+)</text>
        <dbReference type="Rhea" id="RHEA:18029"/>
        <dbReference type="ChEBI" id="CHEBI:15378"/>
        <dbReference type="ChEBI" id="CHEBI:17544"/>
        <dbReference type="ChEBI" id="CHEBI:28938"/>
        <dbReference type="ChEBI" id="CHEBI:30616"/>
        <dbReference type="ChEBI" id="CHEBI:43474"/>
        <dbReference type="ChEBI" id="CHEBI:58228"/>
        <dbReference type="ChEBI" id="CHEBI:456216"/>
        <dbReference type="EC" id="6.3.4.16"/>
    </reaction>
</comment>
<evidence type="ECO:0000256" key="4">
    <source>
        <dbReference type="ARBA" id="ARBA00009799"/>
    </source>
</evidence>
<comment type="cofactor">
    <cofactor evidence="1">
        <name>Mn(2+)</name>
        <dbReference type="ChEBI" id="CHEBI:29035"/>
    </cofactor>
</comment>
<dbReference type="UniPathway" id="UPA00070">
    <property type="reaction ID" value="UER00115"/>
</dbReference>
<dbReference type="STRING" id="1423744.FC86_GL000814"/>
<dbReference type="PANTHER" id="PTHR11405">
    <property type="entry name" value="CARBAMOYLTRANSFERASE FAMILY MEMBER"/>
    <property type="match status" value="1"/>
</dbReference>
<evidence type="ECO:0000313" key="20">
    <source>
        <dbReference type="EMBL" id="KRN03707.1"/>
    </source>
</evidence>
<dbReference type="InterPro" id="IPR005483">
    <property type="entry name" value="CPSase_dom"/>
</dbReference>
<dbReference type="FunFam" id="3.30.470.20:FF:000026">
    <property type="entry name" value="Carbamoyl-phosphate synthase large chain"/>
    <property type="match status" value="1"/>
</dbReference>
<keyword evidence="6" id="KW-0436">Ligase</keyword>
<evidence type="ECO:0000256" key="11">
    <source>
        <dbReference type="ARBA" id="ARBA00022840"/>
    </source>
</evidence>
<dbReference type="InterPro" id="IPR036897">
    <property type="entry name" value="CarbamoylP_synth_lsu_oligo_sf"/>
</dbReference>
<dbReference type="OrthoDB" id="2251141at2"/>
<dbReference type="InterPro" id="IPR011607">
    <property type="entry name" value="MGS-like_dom"/>
</dbReference>
<evidence type="ECO:0000259" key="19">
    <source>
        <dbReference type="PROSITE" id="PS51855"/>
    </source>
</evidence>
<dbReference type="InterPro" id="IPR033937">
    <property type="entry name" value="MGS_CPS_CarB"/>
</dbReference>
<evidence type="ECO:0000256" key="14">
    <source>
        <dbReference type="ARBA" id="ARBA00023211"/>
    </source>
</evidence>
<dbReference type="Gene3D" id="3.30.1490.20">
    <property type="entry name" value="ATP-grasp fold, A domain"/>
    <property type="match status" value="1"/>
</dbReference>
<dbReference type="GO" id="GO:0004088">
    <property type="term" value="F:carbamoyl-phosphate synthase (glutamine-hydrolyzing) activity"/>
    <property type="evidence" value="ECO:0007669"/>
    <property type="project" value="UniProtKB-EC"/>
</dbReference>
<evidence type="ECO:0000313" key="21">
    <source>
        <dbReference type="Proteomes" id="UP000051378"/>
    </source>
</evidence>
<protein>
    <submittedName>
        <fullName evidence="20">Carbamoyl phosphate synthase large subunit</fullName>
    </submittedName>
</protein>
<dbReference type="GO" id="GO:0046872">
    <property type="term" value="F:metal ion binding"/>
    <property type="evidence" value="ECO:0007669"/>
    <property type="project" value="UniProtKB-KW"/>
</dbReference>
<keyword evidence="10 17" id="KW-0547">Nucleotide-binding</keyword>
<dbReference type="PROSITE" id="PS51855">
    <property type="entry name" value="MGS"/>
    <property type="match status" value="1"/>
</dbReference>
<dbReference type="Gene3D" id="3.30.470.20">
    <property type="entry name" value="ATP-grasp fold, B domain"/>
    <property type="match status" value="2"/>
</dbReference>
<evidence type="ECO:0000256" key="16">
    <source>
        <dbReference type="ARBA" id="ARBA00048816"/>
    </source>
</evidence>
<dbReference type="NCBIfam" id="NF003671">
    <property type="entry name" value="PRK05294.1"/>
    <property type="match status" value="1"/>
</dbReference>
<keyword evidence="12" id="KW-0460">Magnesium</keyword>
<dbReference type="InterPro" id="IPR005479">
    <property type="entry name" value="CPAse_ATP-bd"/>
</dbReference>
<dbReference type="Gene3D" id="1.10.1030.10">
    <property type="entry name" value="Carbamoyl-phosphate synthetase, large subunit oligomerisation domain"/>
    <property type="match status" value="1"/>
</dbReference>
<dbReference type="Proteomes" id="UP000051378">
    <property type="component" value="Unassembled WGS sequence"/>
</dbReference>
<evidence type="ECO:0000259" key="18">
    <source>
        <dbReference type="PROSITE" id="PS50975"/>
    </source>
</evidence>
<dbReference type="SMART" id="SM00851">
    <property type="entry name" value="MGS"/>
    <property type="match status" value="1"/>
</dbReference>
<keyword evidence="11 17" id="KW-0067">ATP-binding</keyword>
<dbReference type="InterPro" id="IPR005480">
    <property type="entry name" value="CPSase_lsu_oligo"/>
</dbReference>
<evidence type="ECO:0000256" key="15">
    <source>
        <dbReference type="ARBA" id="ARBA00047359"/>
    </source>
</evidence>
<dbReference type="PRINTS" id="PR00098">
    <property type="entry name" value="CPSASE"/>
</dbReference>
<name>A0A0R2DKK7_9LACO</name>
<feature type="domain" description="ATP-grasp" evidence="18">
    <location>
        <begin position="676"/>
        <end position="862"/>
    </location>
</feature>
<keyword evidence="14" id="KW-0464">Manganese</keyword>
<dbReference type="InterPro" id="IPR016185">
    <property type="entry name" value="PreATP-grasp_dom_sf"/>
</dbReference>
<dbReference type="InterPro" id="IPR011761">
    <property type="entry name" value="ATP-grasp"/>
</dbReference>
<dbReference type="SMART" id="SM01096">
    <property type="entry name" value="CPSase_L_D3"/>
    <property type="match status" value="1"/>
</dbReference>
<comment type="cofactor">
    <cofactor evidence="2">
        <name>Mg(2+)</name>
        <dbReference type="ChEBI" id="CHEBI:18420"/>
    </cofactor>
</comment>
<dbReference type="GO" id="GO:0044205">
    <property type="term" value="P:'de novo' UMP biosynthetic process"/>
    <property type="evidence" value="ECO:0007669"/>
    <property type="project" value="UniProtKB-UniPathway"/>
</dbReference>
<evidence type="ECO:0000256" key="8">
    <source>
        <dbReference type="ARBA" id="ARBA00022723"/>
    </source>
</evidence>
<dbReference type="RefSeq" id="WP_056975020.1">
    <property type="nucleotide sequence ID" value="NZ_AYZL01000020.1"/>
</dbReference>
<sequence length="1058" mass="118733">MFSNSIKKILILGSGPSIVGEIAEFDLITKQAIKSFQEEDKQVVIINPNPATVATDHDDDVTVYLEPMTTEFLKRIIRMEEPDAIVSIFGSKVGMKMAYELYEDGILNELSIKLLSLPIQTLKFTQNKYDFNTALHGAGISVTQKQRLDPADNDLNTRIEEINFPIVLKPEKYDAHLGFRHLNDAEELRTIFKEEKRKDFSLQNSYEVQEDLSDYTEYTIDALRDNKGQMIVLNYAENINPAGINAGDSISVSPIQTLNDHKVQVLRRYTKKIIDSLEIVGIVSVRFAVKPLTDKLRFRVIGIYPRVTRSNLLAYRTTGYNIGYILAKLVLGYTLDEITNPATKLSAAIEPVLDAVSVKMPMWSFADLGENHYILNNKMHSSGESVGVGRNFEAALMQAVLATNQVSKVLNFKFFANLSKEELISQLVQPNENLIFVILAAFNSGFSLKNIHDYTKIHPTYLEKFSRLTELLQEILSHPFDEDVLDKAKHRGIADVIVAKLWRCSEQKIHQFRHQHQIIPSGLYIESTAGFYPTYNNAVFHAYQARNEIVPFNQEKPTILIIGLSPFQISQNSEFDYMLYNAIQEIKAKGYRTVLLTNNSESISADYQLVDRLYFEAVTLENILEIANVESPKYVLTQFSGKMATQLLPVLQKNNLTVLGGSEEVNDLIGQKQNFSQLLNDLGFPGVSGLTTSHNSVAINFAEKVGYPLLIGGKRAHKVRKSAVVFEKDALEQYLKESDVSDISISKFIEGHKYEVTAISDGEQVTIPGIIEHLEQSGSHASDSIAVFNPQNLSSTHQRQIRDMTIALAKELKAKGFLNIHFLIQEDAVYVLQVKNYAGHNVAFLSKSLKKNLSQIAMKVLLGEKIKDLGFLEDIWSNNQLIHVKMPVFSRLGFTGEDIFDSVMKASGFVMGRDTELPKALYKGYEGAGLKIPSYGTIFISVNDEDKDKAINLAKRFRRLGFKLIATEGTADYLAEQGITVRVVAKLQGGNPSLINKIIANHVNMVINTTNFSEPVNRAAIKIRDVALTHHIPVFSRLQSAEYILEVLESQALTTQPM</sequence>
<keyword evidence="9" id="KW-0677">Repeat</keyword>
<dbReference type="NCBIfam" id="NF009455">
    <property type="entry name" value="PRK12815.1"/>
    <property type="match status" value="1"/>
</dbReference>
<keyword evidence="13" id="KW-0665">Pyrimidine biosynthesis</keyword>
<dbReference type="InterPro" id="IPR013815">
    <property type="entry name" value="ATP_grasp_subdomain_1"/>
</dbReference>
<dbReference type="PROSITE" id="PS50975">
    <property type="entry name" value="ATP_GRASP"/>
    <property type="match status" value="2"/>
</dbReference>
<dbReference type="GO" id="GO:0006526">
    <property type="term" value="P:L-arginine biosynthetic process"/>
    <property type="evidence" value="ECO:0007669"/>
    <property type="project" value="UniProtKB-KW"/>
</dbReference>
<reference evidence="20 21" key="1">
    <citation type="journal article" date="2015" name="Genome Announc.">
        <title>Expanding the biotechnology potential of lactobacilli through comparative genomics of 213 strains and associated genera.</title>
        <authorList>
            <person name="Sun Z."/>
            <person name="Harris H.M."/>
            <person name="McCann A."/>
            <person name="Guo C."/>
            <person name="Argimon S."/>
            <person name="Zhang W."/>
            <person name="Yang X."/>
            <person name="Jeffery I.B."/>
            <person name="Cooney J.C."/>
            <person name="Kagawa T.F."/>
            <person name="Liu W."/>
            <person name="Song Y."/>
            <person name="Salvetti E."/>
            <person name="Wrobel A."/>
            <person name="Rasinkangas P."/>
            <person name="Parkhill J."/>
            <person name="Rea M.C."/>
            <person name="O'Sullivan O."/>
            <person name="Ritari J."/>
            <person name="Douillard F.P."/>
            <person name="Paul Ross R."/>
            <person name="Yang R."/>
            <person name="Briner A.E."/>
            <person name="Felis G.E."/>
            <person name="de Vos W.M."/>
            <person name="Barrangou R."/>
            <person name="Klaenhammer T.R."/>
            <person name="Caufield P.W."/>
            <person name="Cui Y."/>
            <person name="Zhang H."/>
            <person name="O'Toole P.W."/>
        </authorList>
    </citation>
    <scope>NUCLEOTIDE SEQUENCE [LARGE SCALE GENOMIC DNA]</scope>
    <source>
        <strain evidence="20 21">DSM 23037</strain>
    </source>
</reference>
<evidence type="ECO:0000256" key="1">
    <source>
        <dbReference type="ARBA" id="ARBA00001936"/>
    </source>
</evidence>
<evidence type="ECO:0000256" key="12">
    <source>
        <dbReference type="ARBA" id="ARBA00022842"/>
    </source>
</evidence>
<evidence type="ECO:0000256" key="7">
    <source>
        <dbReference type="ARBA" id="ARBA00022605"/>
    </source>
</evidence>
<comment type="caution">
    <text evidence="20">The sequence shown here is derived from an EMBL/GenBank/DDBJ whole genome shotgun (WGS) entry which is preliminary data.</text>
</comment>
<dbReference type="GO" id="GO:0005737">
    <property type="term" value="C:cytoplasm"/>
    <property type="evidence" value="ECO:0007669"/>
    <property type="project" value="TreeGrafter"/>
</dbReference>
<dbReference type="Pfam" id="PF02787">
    <property type="entry name" value="CPSase_L_D3"/>
    <property type="match status" value="1"/>
</dbReference>
<keyword evidence="5" id="KW-0055">Arginine biosynthesis</keyword>
<dbReference type="AlphaFoldDB" id="A0A0R2DKK7"/>
<dbReference type="CDD" id="cd01424">
    <property type="entry name" value="MGS_CPS_II"/>
    <property type="match status" value="1"/>
</dbReference>
<dbReference type="SUPFAM" id="SSF52440">
    <property type="entry name" value="PreATP-grasp domain"/>
    <property type="match status" value="2"/>
</dbReference>
<evidence type="ECO:0000256" key="13">
    <source>
        <dbReference type="ARBA" id="ARBA00022975"/>
    </source>
</evidence>
<gene>
    <name evidence="20" type="ORF">FC86_GL000814</name>
</gene>